<accession>A0ABV6N8D8</accession>
<name>A0ABV6N8D8_9PSEU</name>
<dbReference type="EMBL" id="JBHLUD010000015">
    <property type="protein sequence ID" value="MFC0548231.1"/>
    <property type="molecule type" value="Genomic_DNA"/>
</dbReference>
<reference evidence="2 3" key="1">
    <citation type="submission" date="2024-09" db="EMBL/GenBank/DDBJ databases">
        <authorList>
            <person name="Sun Q."/>
            <person name="Mori K."/>
        </authorList>
    </citation>
    <scope>NUCLEOTIDE SEQUENCE [LARGE SCALE GENOMIC DNA]</scope>
    <source>
        <strain evidence="2 3">TBRC 1432</strain>
    </source>
</reference>
<protein>
    <submittedName>
        <fullName evidence="2">MbtH family protein</fullName>
    </submittedName>
</protein>
<dbReference type="SUPFAM" id="SSF160582">
    <property type="entry name" value="MbtH-like"/>
    <property type="match status" value="1"/>
</dbReference>
<dbReference type="Pfam" id="PF03621">
    <property type="entry name" value="MbtH"/>
    <property type="match status" value="1"/>
</dbReference>
<dbReference type="SMART" id="SM00923">
    <property type="entry name" value="MbtH"/>
    <property type="match status" value="1"/>
</dbReference>
<proteinExistence type="predicted"/>
<organism evidence="2 3">
    <name type="scientific">Kutzneria chonburiensis</name>
    <dbReference type="NCBI Taxonomy" id="1483604"/>
    <lineage>
        <taxon>Bacteria</taxon>
        <taxon>Bacillati</taxon>
        <taxon>Actinomycetota</taxon>
        <taxon>Actinomycetes</taxon>
        <taxon>Pseudonocardiales</taxon>
        <taxon>Pseudonocardiaceae</taxon>
        <taxon>Kutzneria</taxon>
    </lineage>
</organism>
<dbReference type="Gene3D" id="3.90.820.10">
    <property type="entry name" value="Structural Genomics, Unknown Function 30-nov-00 1gh9 Mol_id"/>
    <property type="match status" value="1"/>
</dbReference>
<sequence>MANPFDDNDGRFVVLVNDEGQHSLWPTFAEVPAGWTVAHQEDSREACLDYVNANWTDMRPKSLVAAMSSGEADGIG</sequence>
<keyword evidence="3" id="KW-1185">Reference proteome</keyword>
<dbReference type="PANTHER" id="PTHR38444">
    <property type="entry name" value="ENTEROBACTIN BIOSYNTHESIS PROTEIN YBDZ"/>
    <property type="match status" value="1"/>
</dbReference>
<evidence type="ECO:0000313" key="3">
    <source>
        <dbReference type="Proteomes" id="UP001589810"/>
    </source>
</evidence>
<dbReference type="InterPro" id="IPR038020">
    <property type="entry name" value="MbtH-like_sf"/>
</dbReference>
<feature type="domain" description="MbtH-like" evidence="1">
    <location>
        <begin position="3"/>
        <end position="53"/>
    </location>
</feature>
<evidence type="ECO:0000259" key="1">
    <source>
        <dbReference type="SMART" id="SM00923"/>
    </source>
</evidence>
<gene>
    <name evidence="2" type="ORF">ACFFH7_42455</name>
</gene>
<evidence type="ECO:0000313" key="2">
    <source>
        <dbReference type="EMBL" id="MFC0548231.1"/>
    </source>
</evidence>
<dbReference type="InterPro" id="IPR005153">
    <property type="entry name" value="MbtH-like_dom"/>
</dbReference>
<dbReference type="Proteomes" id="UP001589810">
    <property type="component" value="Unassembled WGS sequence"/>
</dbReference>
<comment type="caution">
    <text evidence="2">The sequence shown here is derived from an EMBL/GenBank/DDBJ whole genome shotgun (WGS) entry which is preliminary data.</text>
</comment>
<dbReference type="RefSeq" id="WP_273937935.1">
    <property type="nucleotide sequence ID" value="NZ_CP097263.1"/>
</dbReference>
<dbReference type="InterPro" id="IPR037407">
    <property type="entry name" value="MLP_fam"/>
</dbReference>
<dbReference type="PANTHER" id="PTHR38444:SF1">
    <property type="entry name" value="ENTEROBACTIN BIOSYNTHESIS PROTEIN YBDZ"/>
    <property type="match status" value="1"/>
</dbReference>